<dbReference type="Gene3D" id="3.30.1330.80">
    <property type="entry name" value="Hypothetical protein, similar to alpha- acetolactate decarboxylase, domain 2"/>
    <property type="match status" value="1"/>
</dbReference>
<feature type="region of interest" description="Disordered" evidence="8">
    <location>
        <begin position="115"/>
        <end position="135"/>
    </location>
</feature>
<evidence type="ECO:0000256" key="6">
    <source>
        <dbReference type="RuleBase" id="RU367031"/>
    </source>
</evidence>
<dbReference type="Proteomes" id="UP000682877">
    <property type="component" value="Chromosome 6"/>
</dbReference>
<name>A0A8S2AJJ2_ARAAE</name>
<feature type="compositionally biased region" description="Low complexity" evidence="8">
    <location>
        <begin position="434"/>
        <end position="444"/>
    </location>
</feature>
<dbReference type="Pfam" id="PF03479">
    <property type="entry name" value="PCC"/>
    <property type="match status" value="1"/>
</dbReference>
<comment type="domain">
    <text evidence="6">The PPC domain mediates interactions between AHL proteins.</text>
</comment>
<feature type="region of interest" description="Disordered" evidence="8">
    <location>
        <begin position="294"/>
        <end position="317"/>
    </location>
</feature>
<dbReference type="GO" id="GO:0005634">
    <property type="term" value="C:nucleus"/>
    <property type="evidence" value="ECO:0007669"/>
    <property type="project" value="UniProtKB-SubCell"/>
</dbReference>
<dbReference type="InterPro" id="IPR004252">
    <property type="entry name" value="Probable_transposase_24"/>
</dbReference>
<evidence type="ECO:0000256" key="7">
    <source>
        <dbReference type="SAM" id="Coils"/>
    </source>
</evidence>
<feature type="compositionally biased region" description="Basic and acidic residues" evidence="8">
    <location>
        <begin position="640"/>
        <end position="650"/>
    </location>
</feature>
<feature type="compositionally biased region" description="Low complexity" evidence="8">
    <location>
        <begin position="467"/>
        <end position="483"/>
    </location>
</feature>
<evidence type="ECO:0000313" key="10">
    <source>
        <dbReference type="EMBL" id="CAE6125502.1"/>
    </source>
</evidence>
<gene>
    <name evidence="10" type="ORF">AARE701A_LOCUS16353</name>
</gene>
<dbReference type="InterPro" id="IPR039605">
    <property type="entry name" value="AHL"/>
</dbReference>
<reference evidence="10" key="1">
    <citation type="submission" date="2021-01" db="EMBL/GenBank/DDBJ databases">
        <authorList>
            <person name="Bezrukov I."/>
        </authorList>
    </citation>
    <scope>NUCLEOTIDE SEQUENCE</scope>
</reference>
<dbReference type="PANTHER" id="PTHR31500:SF68">
    <property type="entry name" value="AT-HOOK MOTIF NUCLEAR-LOCALIZED PROTEIN 14"/>
    <property type="match status" value="1"/>
</dbReference>
<dbReference type="PANTHER" id="PTHR31500">
    <property type="entry name" value="AT-HOOK MOTIF NUCLEAR-LOCALIZED PROTEIN 9"/>
    <property type="match status" value="1"/>
</dbReference>
<keyword evidence="5 6" id="KW-0539">Nucleus</keyword>
<keyword evidence="7" id="KW-0175">Coiled coil</keyword>
<feature type="region of interest" description="Disordered" evidence="8">
    <location>
        <begin position="379"/>
        <end position="517"/>
    </location>
</feature>
<evidence type="ECO:0000256" key="3">
    <source>
        <dbReference type="ARBA" id="ARBA00023125"/>
    </source>
</evidence>
<protein>
    <recommendedName>
        <fullName evidence="6">AT-hook motif nuclear-localized protein</fullName>
    </recommendedName>
</protein>
<dbReference type="InterPro" id="IPR005175">
    <property type="entry name" value="PPC_dom"/>
</dbReference>
<dbReference type="GO" id="GO:0003680">
    <property type="term" value="F:minor groove of adenine-thymine-rich DNA binding"/>
    <property type="evidence" value="ECO:0007669"/>
    <property type="project" value="UniProtKB-UniRule"/>
</dbReference>
<dbReference type="Pfam" id="PF03004">
    <property type="entry name" value="Transposase_24"/>
    <property type="match status" value="1"/>
</dbReference>
<evidence type="ECO:0000256" key="8">
    <source>
        <dbReference type="SAM" id="MobiDB-lite"/>
    </source>
</evidence>
<feature type="region of interest" description="Disordered" evidence="8">
    <location>
        <begin position="640"/>
        <end position="739"/>
    </location>
</feature>
<keyword evidence="11" id="KW-1185">Reference proteome</keyword>
<evidence type="ECO:0000256" key="4">
    <source>
        <dbReference type="ARBA" id="ARBA00023163"/>
    </source>
</evidence>
<organism evidence="10 11">
    <name type="scientific">Arabidopsis arenosa</name>
    <name type="common">Sand rock-cress</name>
    <name type="synonym">Cardaminopsis arenosa</name>
    <dbReference type="NCBI Taxonomy" id="38785"/>
    <lineage>
        <taxon>Eukaryota</taxon>
        <taxon>Viridiplantae</taxon>
        <taxon>Streptophyta</taxon>
        <taxon>Embryophyta</taxon>
        <taxon>Tracheophyta</taxon>
        <taxon>Spermatophyta</taxon>
        <taxon>Magnoliopsida</taxon>
        <taxon>eudicotyledons</taxon>
        <taxon>Gunneridae</taxon>
        <taxon>Pentapetalae</taxon>
        <taxon>rosids</taxon>
        <taxon>malvids</taxon>
        <taxon>Brassicales</taxon>
        <taxon>Brassicaceae</taxon>
        <taxon>Camelineae</taxon>
        <taxon>Arabidopsis</taxon>
    </lineage>
</organism>
<comment type="subcellular location">
    <subcellularLocation>
        <location evidence="1 6">Nucleus</location>
    </subcellularLocation>
</comment>
<dbReference type="CDD" id="cd11378">
    <property type="entry name" value="DUF296"/>
    <property type="match status" value="1"/>
</dbReference>
<dbReference type="PROSITE" id="PS51742">
    <property type="entry name" value="PPC"/>
    <property type="match status" value="1"/>
</dbReference>
<keyword evidence="4 6" id="KW-0804">Transcription</keyword>
<dbReference type="AlphaFoldDB" id="A0A8S2AJJ2"/>
<evidence type="ECO:0000256" key="2">
    <source>
        <dbReference type="ARBA" id="ARBA00023015"/>
    </source>
</evidence>
<dbReference type="EMBL" id="LR999456">
    <property type="protein sequence ID" value="CAE6125502.1"/>
    <property type="molecule type" value="Genomic_DNA"/>
</dbReference>
<feature type="domain" description="PPC" evidence="9">
    <location>
        <begin position="520"/>
        <end position="660"/>
    </location>
</feature>
<feature type="compositionally biased region" description="Polar residues" evidence="8">
    <location>
        <begin position="730"/>
        <end position="739"/>
    </location>
</feature>
<evidence type="ECO:0000259" key="9">
    <source>
        <dbReference type="PROSITE" id="PS51742"/>
    </source>
</evidence>
<feature type="coiled-coil region" evidence="7">
    <location>
        <begin position="254"/>
        <end position="281"/>
    </location>
</feature>
<comment type="function">
    <text evidence="6">Transcription factor that specifically binds AT-rich DNA sequences related to the nuclear matrix attachment regions (MARs).</text>
</comment>
<dbReference type="SUPFAM" id="SSF117856">
    <property type="entry name" value="AF0104/ALDC/Ptd012-like"/>
    <property type="match status" value="1"/>
</dbReference>
<feature type="compositionally biased region" description="Polar residues" evidence="8">
    <location>
        <begin position="653"/>
        <end position="665"/>
    </location>
</feature>
<sequence length="739" mass="78811">MRPQITIGGRFYGQGSSYQAAGSERPLSQTANAESTGEKCRNFIEMHGLQRLRFEWDASIEQLVKANFDALAAARLKGMVSLAKSKGKQPDWILAKYWRVMVAYWKIPKAKEKSEKARSSRLNSRDGLGPHCHRAGSRSYAKVQDVLEANNEDSSFVAVMRATHQKSDGTYVDERARLIAEQYDECLLERLTQADSSNGEVLTMDSLSKEEKNEIYVKIAGISKQGRVFGLGSLQSGVSMSDGSLVPPQATVEVGALTLRVKELETELQKSREDNVLVRLEAVEQLIQTLARQNGLDASSPPPPPVGSSSSPQAPMGFSPFSRATMSLASVVSIIASLEPFTPPTLAYIGSFYSLASRASIARSIVAYLLEFHLHHHHHHQDQQQQHHLTSPYYNPFHHHNPTTVSAAPSTTTSAGNSIPSSNNGNLQLPNDGSSSSLFSVPSSAVNVSIDPVKRKRGRPRKYDTPAQALAAKKLASSASNSSARERREQAAAAAAAGVSPPVSKSGSRKSLLGSVGKTGQSFTPHIVNITPGEDVAQKIVLFAQQSKHELCVLSASGSISNASLSHLASGTSVSYEGQYEIISLSGSYIRGEHGGKTGGLSVCLSSSDGQIFGGGVGGLLKAAGPVQVVLGTFQLEKKKDGRNGVKGDDASGSGNMLPSPSGTESLLGYHPDMESSGRNPNDNHHIITSSALGGGAHFMMQPPQGLHMTHARPSEWGGTGYDLSGLRGNGSSENGDYE</sequence>
<keyword evidence="2 6" id="KW-0805">Transcription regulation</keyword>
<feature type="compositionally biased region" description="Basic and acidic residues" evidence="8">
    <location>
        <begin position="672"/>
        <end position="686"/>
    </location>
</feature>
<feature type="compositionally biased region" description="Low complexity" evidence="8">
    <location>
        <begin position="402"/>
        <end position="415"/>
    </location>
</feature>
<feature type="compositionally biased region" description="Low complexity" evidence="8">
    <location>
        <begin position="491"/>
        <end position="517"/>
    </location>
</feature>
<evidence type="ECO:0000313" key="11">
    <source>
        <dbReference type="Proteomes" id="UP000682877"/>
    </source>
</evidence>
<accession>A0A8S2AJJ2</accession>
<feature type="compositionally biased region" description="Polar residues" evidence="8">
    <location>
        <begin position="416"/>
        <end position="433"/>
    </location>
</feature>
<proteinExistence type="predicted"/>
<evidence type="ECO:0000256" key="5">
    <source>
        <dbReference type="ARBA" id="ARBA00023242"/>
    </source>
</evidence>
<keyword evidence="3 6" id="KW-0238">DNA-binding</keyword>
<evidence type="ECO:0000256" key="1">
    <source>
        <dbReference type="ARBA" id="ARBA00004123"/>
    </source>
</evidence>